<proteinExistence type="predicted"/>
<accession>A0A1V2I0T7</accession>
<dbReference type="OrthoDB" id="3677745at2"/>
<dbReference type="EMBL" id="MOMC01000104">
    <property type="protein sequence ID" value="ONH22551.1"/>
    <property type="molecule type" value="Genomic_DNA"/>
</dbReference>
<evidence type="ECO:0000313" key="1">
    <source>
        <dbReference type="EMBL" id="ONH22551.1"/>
    </source>
</evidence>
<dbReference type="Proteomes" id="UP000188929">
    <property type="component" value="Unassembled WGS sequence"/>
</dbReference>
<dbReference type="AlphaFoldDB" id="A0A1V2I0T7"/>
<sequence length="413" mass="45395">MVVSEDLTVVVDRLRWDRRRSPYVGRREYSRDARELLDRCARLIDAGQAVDAVPVLRKAVDRMTAGLRYLDDSSGVIGDDLRAVMALYARACAVAPPPARSLAGWLVRLAYDGPGWPDIVLADFAPALGERGLGEIGRLAEQRGAGADPEADWSTWVATRLLREQLAEVSGDVGWYVDVLAEDLRRPDRYLKIVAVLRDTGRAREALDWARLGLAEHGTRPSAGALQDAYVELLLRFDEGAAAVAERQAEFERGPTPDAFRALVQTGARAGRSGLADWAVDILRARAARQPAAAANLVRVLLAEGRPAEAWEVGSAHVDALTPSLLTELLEVRRAEGHPGDVIGHYERLVEIHLHADPNDKHRYQKAQALLPALQTAYEQHGDPDGFIGYLRGLRADNRRRPAFLRLLDAAGF</sequence>
<evidence type="ECO:0000313" key="2">
    <source>
        <dbReference type="Proteomes" id="UP000188929"/>
    </source>
</evidence>
<gene>
    <name evidence="1" type="ORF">BL253_35285</name>
</gene>
<name>A0A1V2I0T7_9ACTN</name>
<dbReference type="STRING" id="1834516.BL253_35285"/>
<organism evidence="1 2">
    <name type="scientific">Pseudofrankia asymbiotica</name>
    <dbReference type="NCBI Taxonomy" id="1834516"/>
    <lineage>
        <taxon>Bacteria</taxon>
        <taxon>Bacillati</taxon>
        <taxon>Actinomycetota</taxon>
        <taxon>Actinomycetes</taxon>
        <taxon>Frankiales</taxon>
        <taxon>Frankiaceae</taxon>
        <taxon>Pseudofrankia</taxon>
    </lineage>
</organism>
<reference evidence="2" key="1">
    <citation type="submission" date="2016-10" db="EMBL/GenBank/DDBJ databases">
        <title>Frankia sp. NRRL B-16386 Genome sequencing.</title>
        <authorList>
            <person name="Ghodhbane-Gtari F."/>
            <person name="Swanson E."/>
            <person name="Gueddou A."/>
            <person name="Hezbri K."/>
            <person name="Ktari K."/>
            <person name="Nouioui I."/>
            <person name="Morris K."/>
            <person name="Simpson S."/>
            <person name="Abebe-Akele F."/>
            <person name="Thomas K."/>
            <person name="Gtari M."/>
            <person name="Tisa L.S."/>
        </authorList>
    </citation>
    <scope>NUCLEOTIDE SEQUENCE [LARGE SCALE GENOMIC DNA]</scope>
    <source>
        <strain evidence="2">NRRL B-16386</strain>
    </source>
</reference>
<protein>
    <submittedName>
        <fullName evidence="1">Uncharacterized protein</fullName>
    </submittedName>
</protein>
<keyword evidence="2" id="KW-1185">Reference proteome</keyword>
<comment type="caution">
    <text evidence="1">The sequence shown here is derived from an EMBL/GenBank/DDBJ whole genome shotgun (WGS) entry which is preliminary data.</text>
</comment>